<dbReference type="Pfam" id="PF05015">
    <property type="entry name" value="HigB-like_toxin"/>
    <property type="match status" value="1"/>
</dbReference>
<proteinExistence type="predicted"/>
<gene>
    <name evidence="1" type="ORF">EZS27_034466</name>
</gene>
<protein>
    <submittedName>
        <fullName evidence="1">Toxin HigB-1</fullName>
    </submittedName>
</protein>
<name>A0A5J4PZV2_9ZZZZ</name>
<dbReference type="PANTHER" id="PTHR40266:SF2">
    <property type="entry name" value="TOXIN HIGB-1"/>
    <property type="match status" value="1"/>
</dbReference>
<comment type="caution">
    <text evidence="1">The sequence shown here is derived from an EMBL/GenBank/DDBJ whole genome shotgun (WGS) entry which is preliminary data.</text>
</comment>
<dbReference type="EMBL" id="SNRY01005417">
    <property type="protein sequence ID" value="KAA6315007.1"/>
    <property type="molecule type" value="Genomic_DNA"/>
</dbReference>
<dbReference type="SUPFAM" id="SSF143011">
    <property type="entry name" value="RelE-like"/>
    <property type="match status" value="1"/>
</dbReference>
<sequence length="105" mass="12369">MEIGFEKEYLRELYETGKTTDKKHRFQPQIVAKYQLRVKTLEKAAKIEELFVIKSLHYEALKGDKQGIESVRVNDQYRIEFTTSKVVSETVITICNILELSNHYK</sequence>
<dbReference type="PANTHER" id="PTHR40266">
    <property type="entry name" value="TOXIN HIGB-1"/>
    <property type="match status" value="1"/>
</dbReference>
<organism evidence="1">
    <name type="scientific">termite gut metagenome</name>
    <dbReference type="NCBI Taxonomy" id="433724"/>
    <lineage>
        <taxon>unclassified sequences</taxon>
        <taxon>metagenomes</taxon>
        <taxon>organismal metagenomes</taxon>
    </lineage>
</organism>
<dbReference type="Gene3D" id="3.30.2310.20">
    <property type="entry name" value="RelE-like"/>
    <property type="match status" value="1"/>
</dbReference>
<dbReference type="InterPro" id="IPR007711">
    <property type="entry name" value="HigB-1"/>
</dbReference>
<dbReference type="AlphaFoldDB" id="A0A5J4PZV2"/>
<accession>A0A5J4PZV2</accession>
<dbReference type="InterPro" id="IPR035093">
    <property type="entry name" value="RelE/ParE_toxin_dom_sf"/>
</dbReference>
<evidence type="ECO:0000313" key="1">
    <source>
        <dbReference type="EMBL" id="KAA6315007.1"/>
    </source>
</evidence>
<reference evidence="1" key="1">
    <citation type="submission" date="2019-03" db="EMBL/GenBank/DDBJ databases">
        <title>Single cell metagenomics reveals metabolic interactions within the superorganism composed of flagellate Streblomastix strix and complex community of Bacteroidetes bacteria on its surface.</title>
        <authorList>
            <person name="Treitli S.C."/>
            <person name="Kolisko M."/>
            <person name="Husnik F."/>
            <person name="Keeling P."/>
            <person name="Hampl V."/>
        </authorList>
    </citation>
    <scope>NUCLEOTIDE SEQUENCE</scope>
    <source>
        <strain evidence="1">STM</strain>
    </source>
</reference>